<protein>
    <submittedName>
        <fullName evidence="2">N-acetyltransferase</fullName>
    </submittedName>
</protein>
<dbReference type="Proteomes" id="UP000798808">
    <property type="component" value="Unassembled WGS sequence"/>
</dbReference>
<evidence type="ECO:0000313" key="2">
    <source>
        <dbReference type="EMBL" id="MTI23769.1"/>
    </source>
</evidence>
<sequence length="133" mass="15426">MNYSKEQHLEVMHSSDEQHLIIFDKGTNEKAGFVILGGLNNRYRALELRRIIIDKKGKGLGKETLQLIKKYCFEILQMHRLWLDVVDDNQKAIYIYASAGFKNEGLLREAVIFDGAYKNLKIMAILKDEYSTE</sequence>
<dbReference type="InterPro" id="IPR000182">
    <property type="entry name" value="GNAT_dom"/>
</dbReference>
<evidence type="ECO:0000313" key="3">
    <source>
        <dbReference type="Proteomes" id="UP000798808"/>
    </source>
</evidence>
<accession>A0ABW9RI86</accession>
<proteinExistence type="predicted"/>
<dbReference type="SUPFAM" id="SSF55729">
    <property type="entry name" value="Acyl-CoA N-acyltransferases (Nat)"/>
    <property type="match status" value="1"/>
</dbReference>
<feature type="domain" description="N-acetyltransferase" evidence="1">
    <location>
        <begin position="1"/>
        <end position="124"/>
    </location>
</feature>
<dbReference type="PANTHER" id="PTHR43415">
    <property type="entry name" value="SPERMIDINE N(1)-ACETYLTRANSFERASE"/>
    <property type="match status" value="1"/>
</dbReference>
<reference evidence="2 3" key="1">
    <citation type="submission" date="2019-02" db="EMBL/GenBank/DDBJ databases">
        <authorList>
            <person name="Goldberg S.R."/>
            <person name="Haltli B.A."/>
            <person name="Correa H."/>
            <person name="Russell K.G."/>
        </authorList>
    </citation>
    <scope>NUCLEOTIDE SEQUENCE [LARGE SCALE GENOMIC DNA]</scope>
    <source>
        <strain evidence="2 3">JCM 16186</strain>
    </source>
</reference>
<dbReference type="Pfam" id="PF00583">
    <property type="entry name" value="Acetyltransf_1"/>
    <property type="match status" value="1"/>
</dbReference>
<dbReference type="PROSITE" id="PS51186">
    <property type="entry name" value="GNAT"/>
    <property type="match status" value="1"/>
</dbReference>
<dbReference type="InterPro" id="IPR016181">
    <property type="entry name" value="Acyl_CoA_acyltransferase"/>
</dbReference>
<evidence type="ECO:0000259" key="1">
    <source>
        <dbReference type="PROSITE" id="PS51186"/>
    </source>
</evidence>
<keyword evidence="3" id="KW-1185">Reference proteome</keyword>
<dbReference type="EMBL" id="SMLW01000298">
    <property type="protein sequence ID" value="MTI23769.1"/>
    <property type="molecule type" value="Genomic_DNA"/>
</dbReference>
<gene>
    <name evidence="2" type="ORF">E1163_02280</name>
</gene>
<dbReference type="Gene3D" id="3.40.630.30">
    <property type="match status" value="1"/>
</dbReference>
<organism evidence="2 3">
    <name type="scientific">Fulvivirga kasyanovii</name>
    <dbReference type="NCBI Taxonomy" id="396812"/>
    <lineage>
        <taxon>Bacteria</taxon>
        <taxon>Pseudomonadati</taxon>
        <taxon>Bacteroidota</taxon>
        <taxon>Cytophagia</taxon>
        <taxon>Cytophagales</taxon>
        <taxon>Fulvivirgaceae</taxon>
        <taxon>Fulvivirga</taxon>
    </lineage>
</organism>
<dbReference type="PANTHER" id="PTHR43415:SF3">
    <property type="entry name" value="GNAT-FAMILY ACETYLTRANSFERASE"/>
    <property type="match status" value="1"/>
</dbReference>
<comment type="caution">
    <text evidence="2">The sequence shown here is derived from an EMBL/GenBank/DDBJ whole genome shotgun (WGS) entry which is preliminary data.</text>
</comment>
<name>A0ABW9RI86_9BACT</name>